<dbReference type="RefSeq" id="WP_212572756.1">
    <property type="nucleotide sequence ID" value="NZ_CP073084.1"/>
</dbReference>
<keyword evidence="2" id="KW-1185">Reference proteome</keyword>
<protein>
    <submittedName>
        <fullName evidence="1">Variable surface protein mvspG</fullName>
    </submittedName>
</protein>
<evidence type="ECO:0000313" key="2">
    <source>
        <dbReference type="Proteomes" id="UP000677616"/>
    </source>
</evidence>
<proteinExistence type="predicted"/>
<sequence length="91" mass="9885">MTVTGVNYSEWTGITSKVSASTEGISQMKPLQFSRTDLSPFVTFSDFLDRFNHSIGELKSFTVSDVSQMNLVAQNKLSDDANEASAIRSGG</sequence>
<organism evidence="1 2">
    <name type="scientific">Streptococcus oriscaviae</name>
    <dbReference type="NCBI Taxonomy" id="2781599"/>
    <lineage>
        <taxon>Bacteria</taxon>
        <taxon>Bacillati</taxon>
        <taxon>Bacillota</taxon>
        <taxon>Bacilli</taxon>
        <taxon>Lactobacillales</taxon>
        <taxon>Streptococcaceae</taxon>
        <taxon>Streptococcus</taxon>
    </lineage>
</organism>
<dbReference type="Proteomes" id="UP000677616">
    <property type="component" value="Chromosome"/>
</dbReference>
<gene>
    <name evidence="1" type="ORF">INT76_04850</name>
</gene>
<dbReference type="EMBL" id="CP073084">
    <property type="protein sequence ID" value="QUE55205.1"/>
    <property type="molecule type" value="Genomic_DNA"/>
</dbReference>
<name>A0ABX7YND9_9STRE</name>
<reference evidence="1 2" key="1">
    <citation type="submission" date="2021-04" db="EMBL/GenBank/DDBJ databases">
        <title>Complete genome sequence of a novel Streptococcus species.</title>
        <authorList>
            <person name="Teng J.L.L."/>
        </authorList>
    </citation>
    <scope>NUCLEOTIDE SEQUENCE [LARGE SCALE GENOMIC DNA]</scope>
    <source>
        <strain evidence="1 2">HKU75</strain>
    </source>
</reference>
<accession>A0ABX7YND9</accession>
<evidence type="ECO:0000313" key="1">
    <source>
        <dbReference type="EMBL" id="QUE55205.1"/>
    </source>
</evidence>